<dbReference type="EMBL" id="ML170166">
    <property type="protein sequence ID" value="TDL24465.1"/>
    <property type="molecule type" value="Genomic_DNA"/>
</dbReference>
<dbReference type="AlphaFoldDB" id="A0A4Y7QAK0"/>
<evidence type="ECO:0000256" key="1">
    <source>
        <dbReference type="SAM" id="MobiDB-lite"/>
    </source>
</evidence>
<feature type="compositionally biased region" description="Low complexity" evidence="1">
    <location>
        <begin position="8"/>
        <end position="24"/>
    </location>
</feature>
<dbReference type="Proteomes" id="UP000294933">
    <property type="component" value="Unassembled WGS sequence"/>
</dbReference>
<name>A0A4Y7QAK0_9AGAM</name>
<feature type="region of interest" description="Disordered" evidence="1">
    <location>
        <begin position="218"/>
        <end position="267"/>
    </location>
</feature>
<evidence type="ECO:0000313" key="3">
    <source>
        <dbReference type="Proteomes" id="UP000294933"/>
    </source>
</evidence>
<dbReference type="VEuPathDB" id="FungiDB:BD410DRAFT_852903"/>
<evidence type="ECO:0000313" key="2">
    <source>
        <dbReference type="EMBL" id="TDL24465.1"/>
    </source>
</evidence>
<sequence length="267" mass="30021">MTPLNTTSPARSHQRSSSDSSNSSGFYAPTRRHPALQIPPTSNVAVCGQENPGRVPVVHPGNLTASVLHSFENRCTNFFEIKDVPADKRVKMILPAFTDPLVCGWINVNRAKLQALTFENFMTQLRSKYLPDNWKSVERRRLIVQSINLLLSGTDSHFSEEKLRQVIENGMTDKLAARCTTEKVDRVKDFDKWLSEVKRVDDGHRAELKEFEKIARNGRADSRRTAPFTDPSRRANTSNHASTSSASSSTAYRSSSSTKPLPRSQRY</sequence>
<feature type="compositionally biased region" description="Low complexity" evidence="1">
    <location>
        <begin position="234"/>
        <end position="258"/>
    </location>
</feature>
<dbReference type="STRING" id="50990.A0A4Y7QAK0"/>
<accession>A0A4Y7QAK0</accession>
<feature type="region of interest" description="Disordered" evidence="1">
    <location>
        <begin position="1"/>
        <end position="35"/>
    </location>
</feature>
<dbReference type="OrthoDB" id="2369050at2759"/>
<gene>
    <name evidence="2" type="ORF">BD410DRAFT_852903</name>
</gene>
<keyword evidence="3" id="KW-1185">Reference proteome</keyword>
<reference evidence="2 3" key="1">
    <citation type="submission" date="2018-06" db="EMBL/GenBank/DDBJ databases">
        <title>A transcriptomic atlas of mushroom development highlights an independent origin of complex multicellularity.</title>
        <authorList>
            <consortium name="DOE Joint Genome Institute"/>
            <person name="Krizsan K."/>
            <person name="Almasi E."/>
            <person name="Merenyi Z."/>
            <person name="Sahu N."/>
            <person name="Viragh M."/>
            <person name="Koszo T."/>
            <person name="Mondo S."/>
            <person name="Kiss B."/>
            <person name="Balint B."/>
            <person name="Kues U."/>
            <person name="Barry K."/>
            <person name="Hegedus J.C."/>
            <person name="Henrissat B."/>
            <person name="Johnson J."/>
            <person name="Lipzen A."/>
            <person name="Ohm R."/>
            <person name="Nagy I."/>
            <person name="Pangilinan J."/>
            <person name="Yan J."/>
            <person name="Xiong Y."/>
            <person name="Grigoriev I.V."/>
            <person name="Hibbett D.S."/>
            <person name="Nagy L.G."/>
        </authorList>
    </citation>
    <scope>NUCLEOTIDE SEQUENCE [LARGE SCALE GENOMIC DNA]</scope>
    <source>
        <strain evidence="2 3">SZMC22713</strain>
    </source>
</reference>
<organism evidence="2 3">
    <name type="scientific">Rickenella mellea</name>
    <dbReference type="NCBI Taxonomy" id="50990"/>
    <lineage>
        <taxon>Eukaryota</taxon>
        <taxon>Fungi</taxon>
        <taxon>Dikarya</taxon>
        <taxon>Basidiomycota</taxon>
        <taxon>Agaricomycotina</taxon>
        <taxon>Agaricomycetes</taxon>
        <taxon>Hymenochaetales</taxon>
        <taxon>Rickenellaceae</taxon>
        <taxon>Rickenella</taxon>
    </lineage>
</organism>
<protein>
    <submittedName>
        <fullName evidence="2">Uncharacterized protein</fullName>
    </submittedName>
</protein>
<proteinExistence type="predicted"/>